<comment type="subcellular location">
    <subcellularLocation>
        <location evidence="1">Membrane</location>
    </subcellularLocation>
</comment>
<dbReference type="Gene3D" id="1.20.120.550">
    <property type="entry name" value="Membrane associated eicosanoid/glutathione metabolism-like domain"/>
    <property type="match status" value="1"/>
</dbReference>
<dbReference type="AlphaFoldDB" id="A0A3B0X992"/>
<accession>A0A3B0X992</accession>
<dbReference type="GO" id="GO:0016020">
    <property type="term" value="C:membrane"/>
    <property type="evidence" value="ECO:0007669"/>
    <property type="project" value="UniProtKB-SubCell"/>
</dbReference>
<dbReference type="SUPFAM" id="SSF161084">
    <property type="entry name" value="MAPEG domain-like"/>
    <property type="match status" value="1"/>
</dbReference>
<evidence type="ECO:0000256" key="5">
    <source>
        <dbReference type="SAM" id="Phobius"/>
    </source>
</evidence>
<proteinExistence type="predicted"/>
<organism evidence="6">
    <name type="scientific">hydrothermal vent metagenome</name>
    <dbReference type="NCBI Taxonomy" id="652676"/>
    <lineage>
        <taxon>unclassified sequences</taxon>
        <taxon>metagenomes</taxon>
        <taxon>ecological metagenomes</taxon>
    </lineage>
</organism>
<evidence type="ECO:0008006" key="7">
    <source>
        <dbReference type="Google" id="ProtNLM"/>
    </source>
</evidence>
<feature type="transmembrane region" description="Helical" evidence="5">
    <location>
        <begin position="42"/>
        <end position="63"/>
    </location>
</feature>
<feature type="transmembrane region" description="Helical" evidence="5">
    <location>
        <begin position="69"/>
        <end position="87"/>
    </location>
</feature>
<evidence type="ECO:0000313" key="6">
    <source>
        <dbReference type="EMBL" id="VAW52524.1"/>
    </source>
</evidence>
<evidence type="ECO:0000256" key="4">
    <source>
        <dbReference type="ARBA" id="ARBA00023136"/>
    </source>
</evidence>
<evidence type="ECO:0000256" key="3">
    <source>
        <dbReference type="ARBA" id="ARBA00022989"/>
    </source>
</evidence>
<evidence type="ECO:0000256" key="1">
    <source>
        <dbReference type="ARBA" id="ARBA00004370"/>
    </source>
</evidence>
<keyword evidence="2 5" id="KW-0812">Transmembrane</keyword>
<dbReference type="PANTHER" id="PTHR35814:SF1">
    <property type="entry name" value="GLUTATHIONE S-TRANSFERASE-RELATED"/>
    <property type="match status" value="1"/>
</dbReference>
<feature type="transmembrane region" description="Helical" evidence="5">
    <location>
        <begin position="99"/>
        <end position="121"/>
    </location>
</feature>
<gene>
    <name evidence="6" type="ORF">MNBD_GAMMA05-1110</name>
</gene>
<dbReference type="InterPro" id="IPR001129">
    <property type="entry name" value="Membr-assoc_MAPEG"/>
</dbReference>
<dbReference type="EMBL" id="UOFE01000028">
    <property type="protein sequence ID" value="VAW52524.1"/>
    <property type="molecule type" value="Genomic_DNA"/>
</dbReference>
<dbReference type="PANTHER" id="PTHR35814">
    <property type="match status" value="1"/>
</dbReference>
<sequence length="130" mass="14487">MTSAIYASLLAFLISWLSMNVIKKRGKHRVSMGDDGNEELQAAIAAQSNAIEYIPIALILLFALEYNDFNLLVVHGLGIAFVIGRVLHARGMLLVKFKLRVLGMKVTLYTLYGLAILNLIYTPYKFLLNA</sequence>
<evidence type="ECO:0000256" key="2">
    <source>
        <dbReference type="ARBA" id="ARBA00022692"/>
    </source>
</evidence>
<keyword evidence="4 5" id="KW-0472">Membrane</keyword>
<protein>
    <recommendedName>
        <fullName evidence="7">Membrane protein STY2112</fullName>
    </recommendedName>
</protein>
<dbReference type="Pfam" id="PF01124">
    <property type="entry name" value="MAPEG"/>
    <property type="match status" value="1"/>
</dbReference>
<reference evidence="6" key="1">
    <citation type="submission" date="2018-06" db="EMBL/GenBank/DDBJ databases">
        <authorList>
            <person name="Zhirakovskaya E."/>
        </authorList>
    </citation>
    <scope>NUCLEOTIDE SEQUENCE</scope>
</reference>
<keyword evidence="3 5" id="KW-1133">Transmembrane helix</keyword>
<name>A0A3B0X992_9ZZZZ</name>
<feature type="transmembrane region" description="Helical" evidence="5">
    <location>
        <begin position="6"/>
        <end position="22"/>
    </location>
</feature>
<dbReference type="InterPro" id="IPR023352">
    <property type="entry name" value="MAPEG-like_dom_sf"/>
</dbReference>